<organism evidence="2 3">
    <name type="scientific">Dryococelus australis</name>
    <dbReference type="NCBI Taxonomy" id="614101"/>
    <lineage>
        <taxon>Eukaryota</taxon>
        <taxon>Metazoa</taxon>
        <taxon>Ecdysozoa</taxon>
        <taxon>Arthropoda</taxon>
        <taxon>Hexapoda</taxon>
        <taxon>Insecta</taxon>
        <taxon>Pterygota</taxon>
        <taxon>Neoptera</taxon>
        <taxon>Polyneoptera</taxon>
        <taxon>Phasmatodea</taxon>
        <taxon>Verophasmatodea</taxon>
        <taxon>Anareolatae</taxon>
        <taxon>Phasmatidae</taxon>
        <taxon>Eurycanthinae</taxon>
        <taxon>Dryococelus</taxon>
    </lineage>
</organism>
<keyword evidence="3" id="KW-1185">Reference proteome</keyword>
<evidence type="ECO:0000313" key="2">
    <source>
        <dbReference type="EMBL" id="KAJ8881651.1"/>
    </source>
</evidence>
<dbReference type="InterPro" id="IPR008906">
    <property type="entry name" value="HATC_C_dom"/>
</dbReference>
<proteinExistence type="predicted"/>
<dbReference type="Proteomes" id="UP001159363">
    <property type="component" value="Chromosome 5"/>
</dbReference>
<evidence type="ECO:0000259" key="1">
    <source>
        <dbReference type="Pfam" id="PF05699"/>
    </source>
</evidence>
<evidence type="ECO:0000313" key="3">
    <source>
        <dbReference type="Proteomes" id="UP001159363"/>
    </source>
</evidence>
<feature type="domain" description="HAT C-terminal dimerisation" evidence="1">
    <location>
        <begin position="220"/>
        <end position="256"/>
    </location>
</feature>
<protein>
    <recommendedName>
        <fullName evidence="1">HAT C-terminal dimerisation domain-containing protein</fullName>
    </recommendedName>
</protein>
<dbReference type="PANTHER" id="PTHR45749:SF21">
    <property type="entry name" value="DUF4371 DOMAIN-CONTAINING PROTEIN"/>
    <property type="match status" value="1"/>
</dbReference>
<comment type="caution">
    <text evidence="2">The sequence shown here is derived from an EMBL/GenBank/DDBJ whole genome shotgun (WGS) entry which is preliminary data.</text>
</comment>
<accession>A0ABQ9HBK6</accession>
<sequence>MRKIHDAGEYSIIFDETTDVSHRSQLSLKLDNMRLEDAKVDDEPFFQSKISGIDLGKTVVKAITNKGFDHILCVDIATDGCSMMTNTCGALVCERHSGLNAMKQCCNFERGSPRSFNVSTEFSSGRKFKHLPKLNLKQQNYATLDIPIKIPRTSECQVHHCNIKTTSAEDFYRILVFIPLLDNVLEDLHSRLLKAELLLWETRELPKQDYDSDGRIYQLLQECARDIFPLTHTLLCILLTWPVSVATAERLFSALRHLKTWI</sequence>
<reference evidence="2 3" key="1">
    <citation type="submission" date="2023-02" db="EMBL/GenBank/DDBJ databases">
        <title>LHISI_Scaffold_Assembly.</title>
        <authorList>
            <person name="Stuart O.P."/>
            <person name="Cleave R."/>
            <person name="Magrath M.J.L."/>
            <person name="Mikheyev A.S."/>
        </authorList>
    </citation>
    <scope>NUCLEOTIDE SEQUENCE [LARGE SCALE GENOMIC DNA]</scope>
    <source>
        <strain evidence="2">Daus_M_001</strain>
        <tissue evidence="2">Leg muscle</tissue>
    </source>
</reference>
<gene>
    <name evidence="2" type="ORF">PR048_018137</name>
</gene>
<name>A0ABQ9HBK6_9NEOP</name>
<dbReference type="Pfam" id="PF05699">
    <property type="entry name" value="Dimer_Tnp_hAT"/>
    <property type="match status" value="1"/>
</dbReference>
<dbReference type="PANTHER" id="PTHR45749">
    <property type="match status" value="1"/>
</dbReference>
<dbReference type="EMBL" id="JARBHB010000006">
    <property type="protein sequence ID" value="KAJ8881651.1"/>
    <property type="molecule type" value="Genomic_DNA"/>
</dbReference>